<evidence type="ECO:0000313" key="1">
    <source>
        <dbReference type="EMBL" id="KAK7480238.1"/>
    </source>
</evidence>
<keyword evidence="2" id="KW-1185">Reference proteome</keyword>
<name>A0ABD0K0B0_9CAEN</name>
<organism evidence="1 2">
    <name type="scientific">Batillaria attramentaria</name>
    <dbReference type="NCBI Taxonomy" id="370345"/>
    <lineage>
        <taxon>Eukaryota</taxon>
        <taxon>Metazoa</taxon>
        <taxon>Spiralia</taxon>
        <taxon>Lophotrochozoa</taxon>
        <taxon>Mollusca</taxon>
        <taxon>Gastropoda</taxon>
        <taxon>Caenogastropoda</taxon>
        <taxon>Sorbeoconcha</taxon>
        <taxon>Cerithioidea</taxon>
        <taxon>Batillariidae</taxon>
        <taxon>Batillaria</taxon>
    </lineage>
</organism>
<dbReference type="EMBL" id="JACVVK020000285">
    <property type="protein sequence ID" value="KAK7480238.1"/>
    <property type="molecule type" value="Genomic_DNA"/>
</dbReference>
<dbReference type="PANTHER" id="PTHR31751:SF42">
    <property type="entry name" value="PROTEIN CBG10204"/>
    <property type="match status" value="1"/>
</dbReference>
<dbReference type="AlphaFoldDB" id="A0ABD0K0B0"/>
<gene>
    <name evidence="1" type="ORF">BaRGS_00028514</name>
</gene>
<comment type="caution">
    <text evidence="1">The sequence shown here is derived from an EMBL/GenBank/DDBJ whole genome shotgun (WGS) entry which is preliminary data.</text>
</comment>
<sequence length="101" mass="11524">MKGCEDGLWKKAIRNHLDWSAVSSSSEEGEMKKAKWTSILYHIQDVHQDLPSLEFPECLHEDLKTDARVWLDPNTKAFTSLEKLVTEPRLLKDVAQLSSGD</sequence>
<accession>A0ABD0K0B0</accession>
<dbReference type="Proteomes" id="UP001519460">
    <property type="component" value="Unassembled WGS sequence"/>
</dbReference>
<dbReference type="PANTHER" id="PTHR31751">
    <property type="entry name" value="SI:CH211-108C17.2-RELATED-RELATED"/>
    <property type="match status" value="1"/>
</dbReference>
<reference evidence="1 2" key="1">
    <citation type="journal article" date="2023" name="Sci. Data">
        <title>Genome assembly of the Korean intertidal mud-creeper Batillaria attramentaria.</title>
        <authorList>
            <person name="Patra A.K."/>
            <person name="Ho P.T."/>
            <person name="Jun S."/>
            <person name="Lee S.J."/>
            <person name="Kim Y."/>
            <person name="Won Y.J."/>
        </authorList>
    </citation>
    <scope>NUCLEOTIDE SEQUENCE [LARGE SCALE GENOMIC DNA]</scope>
    <source>
        <strain evidence="1">Wonlab-2016</strain>
    </source>
</reference>
<protein>
    <submittedName>
        <fullName evidence="1">Uncharacterized protein</fullName>
    </submittedName>
</protein>
<proteinExistence type="predicted"/>
<evidence type="ECO:0000313" key="2">
    <source>
        <dbReference type="Proteomes" id="UP001519460"/>
    </source>
</evidence>